<keyword evidence="4 9" id="KW-0349">Heme</keyword>
<comment type="cofactor">
    <cofactor evidence="1 9">
        <name>heme</name>
        <dbReference type="ChEBI" id="CHEBI:30413"/>
    </cofactor>
</comment>
<gene>
    <name evidence="12" type="ORF">R3P38DRAFT_275882</name>
</gene>
<protein>
    <submittedName>
        <fullName evidence="12">Cytochrome P450</fullName>
    </submittedName>
</protein>
<dbReference type="InterPro" id="IPR001128">
    <property type="entry name" value="Cyt_P450"/>
</dbReference>
<organism evidence="12 13">
    <name type="scientific">Favolaschia claudopus</name>
    <dbReference type="NCBI Taxonomy" id="2862362"/>
    <lineage>
        <taxon>Eukaryota</taxon>
        <taxon>Fungi</taxon>
        <taxon>Dikarya</taxon>
        <taxon>Basidiomycota</taxon>
        <taxon>Agaricomycotina</taxon>
        <taxon>Agaricomycetes</taxon>
        <taxon>Agaricomycetidae</taxon>
        <taxon>Agaricales</taxon>
        <taxon>Marasmiineae</taxon>
        <taxon>Mycenaceae</taxon>
        <taxon>Favolaschia</taxon>
    </lineage>
</organism>
<dbReference type="GO" id="GO:0004497">
    <property type="term" value="F:monooxygenase activity"/>
    <property type="evidence" value="ECO:0007669"/>
    <property type="project" value="UniProtKB-KW"/>
</dbReference>
<evidence type="ECO:0000256" key="11">
    <source>
        <dbReference type="SAM" id="SignalP"/>
    </source>
</evidence>
<keyword evidence="7 9" id="KW-0408">Iron</keyword>
<comment type="pathway">
    <text evidence="2">Secondary metabolite biosynthesis.</text>
</comment>
<dbReference type="GO" id="GO:0005506">
    <property type="term" value="F:iron ion binding"/>
    <property type="evidence" value="ECO:0007669"/>
    <property type="project" value="InterPro"/>
</dbReference>
<feature type="binding site" description="axial binding residue" evidence="9">
    <location>
        <position position="444"/>
    </location>
    <ligand>
        <name>heme</name>
        <dbReference type="ChEBI" id="CHEBI:30413"/>
    </ligand>
    <ligandPart>
        <name>Fe</name>
        <dbReference type="ChEBI" id="CHEBI:18248"/>
    </ligandPart>
</feature>
<dbReference type="GO" id="GO:0020037">
    <property type="term" value="F:heme binding"/>
    <property type="evidence" value="ECO:0007669"/>
    <property type="project" value="InterPro"/>
</dbReference>
<sequence>MISSLLLIVFAAALCAWFASYLRAKSLPPFPPGPPQCPLVGNLFSLTSRPWEPCMQWSREYHSDIIRLNLVGTSVIVLSSLSATEALLAKRSAIYSDRPPAPMACDLMGWKYLFVFMNYGDEWRTHRRLFSQELSPLATENEFRTSTRVSAHHLLRRLLHEPKDYLEHLYRYAGEVIISLTYGGDAAVGEAPYIHLAEQGTKNIASAVVPGRFLVDVLPILRHVPEWFPGAGFQIIAREGKNLAEKMRNVPFMDMKRKMEEGTAQACFTVNALQALDSCRDSSSYFDESTVKNVAAVTSIGGVETIAMTLSIFILAMVLNPDVLKKAQREVDEVVKQTGEFPDLNDEDVLPYVAAVMRELLRWKPLAPIGIPHRLSTDDHYQGYHLPAGSLVIGNAWAILRDEKLYGPDTEAFKPERFLHSDGKLNKTIPHPETSAFGFGRRICPGSHIAMSAVWIGVVSMLAKLDIGRSTDETDEREEPHEMAFGGGGMITPLPFKCSLTLRAVEVVDI</sequence>
<dbReference type="InterPro" id="IPR017972">
    <property type="entry name" value="Cyt_P450_CS"/>
</dbReference>
<dbReference type="InterPro" id="IPR002401">
    <property type="entry name" value="Cyt_P450_E_grp-I"/>
</dbReference>
<dbReference type="EMBL" id="JAWWNJ010000121">
    <property type="protein sequence ID" value="KAK6988663.1"/>
    <property type="molecule type" value="Genomic_DNA"/>
</dbReference>
<keyword evidence="6 10" id="KW-0560">Oxidoreductase</keyword>
<dbReference type="SUPFAM" id="SSF48264">
    <property type="entry name" value="Cytochrome P450"/>
    <property type="match status" value="1"/>
</dbReference>
<evidence type="ECO:0000256" key="9">
    <source>
        <dbReference type="PIRSR" id="PIRSR602401-1"/>
    </source>
</evidence>
<evidence type="ECO:0000313" key="12">
    <source>
        <dbReference type="EMBL" id="KAK6988663.1"/>
    </source>
</evidence>
<evidence type="ECO:0000256" key="7">
    <source>
        <dbReference type="ARBA" id="ARBA00023004"/>
    </source>
</evidence>
<keyword evidence="13" id="KW-1185">Reference proteome</keyword>
<evidence type="ECO:0000313" key="13">
    <source>
        <dbReference type="Proteomes" id="UP001362999"/>
    </source>
</evidence>
<evidence type="ECO:0000256" key="1">
    <source>
        <dbReference type="ARBA" id="ARBA00001971"/>
    </source>
</evidence>
<dbReference type="PRINTS" id="PR00385">
    <property type="entry name" value="P450"/>
</dbReference>
<feature type="signal peptide" evidence="11">
    <location>
        <begin position="1"/>
        <end position="24"/>
    </location>
</feature>
<accession>A0AAV9ZR88</accession>
<evidence type="ECO:0000256" key="3">
    <source>
        <dbReference type="ARBA" id="ARBA00010617"/>
    </source>
</evidence>
<dbReference type="PROSITE" id="PS00086">
    <property type="entry name" value="CYTOCHROME_P450"/>
    <property type="match status" value="1"/>
</dbReference>
<proteinExistence type="inferred from homology"/>
<dbReference type="GO" id="GO:0016705">
    <property type="term" value="F:oxidoreductase activity, acting on paired donors, with incorporation or reduction of molecular oxygen"/>
    <property type="evidence" value="ECO:0007669"/>
    <property type="project" value="InterPro"/>
</dbReference>
<dbReference type="InterPro" id="IPR050364">
    <property type="entry name" value="Cytochrome_P450_fung"/>
</dbReference>
<evidence type="ECO:0000256" key="6">
    <source>
        <dbReference type="ARBA" id="ARBA00023002"/>
    </source>
</evidence>
<evidence type="ECO:0000256" key="4">
    <source>
        <dbReference type="ARBA" id="ARBA00022617"/>
    </source>
</evidence>
<dbReference type="Proteomes" id="UP001362999">
    <property type="component" value="Unassembled WGS sequence"/>
</dbReference>
<evidence type="ECO:0000256" key="10">
    <source>
        <dbReference type="RuleBase" id="RU000461"/>
    </source>
</evidence>
<name>A0AAV9ZR88_9AGAR</name>
<dbReference type="PANTHER" id="PTHR46300:SF7">
    <property type="entry name" value="P450, PUTATIVE (EUROFUNG)-RELATED"/>
    <property type="match status" value="1"/>
</dbReference>
<comment type="similarity">
    <text evidence="3 10">Belongs to the cytochrome P450 family.</text>
</comment>
<comment type="caution">
    <text evidence="12">The sequence shown here is derived from an EMBL/GenBank/DDBJ whole genome shotgun (WGS) entry which is preliminary data.</text>
</comment>
<reference evidence="12 13" key="1">
    <citation type="journal article" date="2024" name="J Genomics">
        <title>Draft genome sequencing and assembly of Favolaschia claudopus CIRM-BRFM 2984 isolated from oak limbs.</title>
        <authorList>
            <person name="Navarro D."/>
            <person name="Drula E."/>
            <person name="Chaduli D."/>
            <person name="Cazenave R."/>
            <person name="Ahrendt S."/>
            <person name="Wang J."/>
            <person name="Lipzen A."/>
            <person name="Daum C."/>
            <person name="Barry K."/>
            <person name="Grigoriev I.V."/>
            <person name="Favel A."/>
            <person name="Rosso M.N."/>
            <person name="Martin F."/>
        </authorList>
    </citation>
    <scope>NUCLEOTIDE SEQUENCE [LARGE SCALE GENOMIC DNA]</scope>
    <source>
        <strain evidence="12 13">CIRM-BRFM 2984</strain>
    </source>
</reference>
<keyword evidence="5 9" id="KW-0479">Metal-binding</keyword>
<keyword evidence="11" id="KW-0732">Signal</keyword>
<keyword evidence="8 10" id="KW-0503">Monooxygenase</keyword>
<evidence type="ECO:0000256" key="5">
    <source>
        <dbReference type="ARBA" id="ARBA00022723"/>
    </source>
</evidence>
<dbReference type="Pfam" id="PF00067">
    <property type="entry name" value="p450"/>
    <property type="match status" value="1"/>
</dbReference>
<dbReference type="InterPro" id="IPR036396">
    <property type="entry name" value="Cyt_P450_sf"/>
</dbReference>
<dbReference type="AlphaFoldDB" id="A0AAV9ZR88"/>
<feature type="chain" id="PRO_5043810422" evidence="11">
    <location>
        <begin position="25"/>
        <end position="510"/>
    </location>
</feature>
<dbReference type="PRINTS" id="PR00463">
    <property type="entry name" value="EP450I"/>
</dbReference>
<evidence type="ECO:0000256" key="2">
    <source>
        <dbReference type="ARBA" id="ARBA00005179"/>
    </source>
</evidence>
<dbReference type="PANTHER" id="PTHR46300">
    <property type="entry name" value="P450, PUTATIVE (EUROFUNG)-RELATED-RELATED"/>
    <property type="match status" value="1"/>
</dbReference>
<dbReference type="CDD" id="cd11065">
    <property type="entry name" value="CYP64-like"/>
    <property type="match status" value="1"/>
</dbReference>
<evidence type="ECO:0000256" key="8">
    <source>
        <dbReference type="ARBA" id="ARBA00023033"/>
    </source>
</evidence>
<dbReference type="Gene3D" id="1.10.630.10">
    <property type="entry name" value="Cytochrome P450"/>
    <property type="match status" value="1"/>
</dbReference>